<evidence type="ECO:0000313" key="1">
    <source>
        <dbReference type="EMBL" id="GBN45760.1"/>
    </source>
</evidence>
<sequence length="96" mass="10874">MRIMPSVVSEDVFCPIHLEEVSKNTQRFVGRRLDKAHFKILKAQKSTTEDAPVDLAGIPVKGAVLIFLIYSSRKLTVDCDVWLISWSSCSYTENSR</sequence>
<dbReference type="Proteomes" id="UP000499080">
    <property type="component" value="Unassembled WGS sequence"/>
</dbReference>
<proteinExistence type="predicted"/>
<keyword evidence="2" id="KW-1185">Reference proteome</keyword>
<comment type="caution">
    <text evidence="1">The sequence shown here is derived from an EMBL/GenBank/DDBJ whole genome shotgun (WGS) entry which is preliminary data.</text>
</comment>
<accession>A0A4Y2P5P7</accession>
<gene>
    <name evidence="1" type="ORF">AVEN_109606_1</name>
</gene>
<protein>
    <submittedName>
        <fullName evidence="1">Uncharacterized protein</fullName>
    </submittedName>
</protein>
<organism evidence="1 2">
    <name type="scientific">Araneus ventricosus</name>
    <name type="common">Orbweaver spider</name>
    <name type="synonym">Epeira ventricosa</name>
    <dbReference type="NCBI Taxonomy" id="182803"/>
    <lineage>
        <taxon>Eukaryota</taxon>
        <taxon>Metazoa</taxon>
        <taxon>Ecdysozoa</taxon>
        <taxon>Arthropoda</taxon>
        <taxon>Chelicerata</taxon>
        <taxon>Arachnida</taxon>
        <taxon>Araneae</taxon>
        <taxon>Araneomorphae</taxon>
        <taxon>Entelegynae</taxon>
        <taxon>Araneoidea</taxon>
        <taxon>Araneidae</taxon>
        <taxon>Araneus</taxon>
    </lineage>
</organism>
<reference evidence="1 2" key="1">
    <citation type="journal article" date="2019" name="Sci. Rep.">
        <title>Orb-weaving spider Araneus ventricosus genome elucidates the spidroin gene catalogue.</title>
        <authorList>
            <person name="Kono N."/>
            <person name="Nakamura H."/>
            <person name="Ohtoshi R."/>
            <person name="Moran D.A.P."/>
            <person name="Shinohara A."/>
            <person name="Yoshida Y."/>
            <person name="Fujiwara M."/>
            <person name="Mori M."/>
            <person name="Tomita M."/>
            <person name="Arakawa K."/>
        </authorList>
    </citation>
    <scope>NUCLEOTIDE SEQUENCE [LARGE SCALE GENOMIC DNA]</scope>
</reference>
<dbReference type="EMBL" id="BGPR01010358">
    <property type="protein sequence ID" value="GBN45760.1"/>
    <property type="molecule type" value="Genomic_DNA"/>
</dbReference>
<evidence type="ECO:0000313" key="2">
    <source>
        <dbReference type="Proteomes" id="UP000499080"/>
    </source>
</evidence>
<dbReference type="AlphaFoldDB" id="A0A4Y2P5P7"/>
<name>A0A4Y2P5P7_ARAVE</name>